<dbReference type="EMBL" id="JAAKFY010000021">
    <property type="protein sequence ID" value="KAF3840150.1"/>
    <property type="molecule type" value="Genomic_DNA"/>
</dbReference>
<accession>A0A7J5XSS9</accession>
<reference evidence="1 2" key="1">
    <citation type="submission" date="2020-03" db="EMBL/GenBank/DDBJ databases">
        <title>Dissostichus mawsoni Genome sequencing and assembly.</title>
        <authorList>
            <person name="Park H."/>
        </authorList>
    </citation>
    <scope>NUCLEOTIDE SEQUENCE [LARGE SCALE GENOMIC DNA]</scope>
    <source>
        <strain evidence="1">DM0001</strain>
        <tissue evidence="1">Muscle</tissue>
    </source>
</reference>
<organism evidence="1 2">
    <name type="scientific">Dissostichus mawsoni</name>
    <name type="common">Antarctic cod</name>
    <dbReference type="NCBI Taxonomy" id="36200"/>
    <lineage>
        <taxon>Eukaryota</taxon>
        <taxon>Metazoa</taxon>
        <taxon>Chordata</taxon>
        <taxon>Craniata</taxon>
        <taxon>Vertebrata</taxon>
        <taxon>Euteleostomi</taxon>
        <taxon>Actinopterygii</taxon>
        <taxon>Neopterygii</taxon>
        <taxon>Teleostei</taxon>
        <taxon>Neoteleostei</taxon>
        <taxon>Acanthomorphata</taxon>
        <taxon>Eupercaria</taxon>
        <taxon>Perciformes</taxon>
        <taxon>Notothenioidei</taxon>
        <taxon>Nototheniidae</taxon>
        <taxon>Dissostichus</taxon>
    </lineage>
</organism>
<comment type="caution">
    <text evidence="1">The sequence shown here is derived from an EMBL/GenBank/DDBJ whole genome shotgun (WGS) entry which is preliminary data.</text>
</comment>
<sequence length="358" mass="40182">MFWWASEQILAEQLKIALVYGNRNVFAAETKMSRDIIWRPCRMTNKHIRGYRVLPDSHLRLYTVEQVQPNWLPQWEGWDPGGPAVTEASAEAGAKGHTQLMRENVLHPFKEDNEQECQQAKRDLQAASANGIGLTRAVLKGHMRLMVDSATAHLNVPGQDGLQIDDLAGHPQFLLGHSVNDAQRNAYLCPPGNQGDVTSFLYDIGLREWDGWAKKASGLWEWYSEPWPTHPHGARMVRLPQSNRFPERIDVVGELDLSDGCGTSNSSANTKSHNPLLTEGSVEDSVLTWGDSSKEEENSQKHPTCCRITGESVVQGTCNGLEQVHLLGWKVKCACLRWVFVRELELGDNFTRVPPKEL</sequence>
<gene>
    <name evidence="1" type="ORF">F7725_018867</name>
</gene>
<dbReference type="Proteomes" id="UP000518266">
    <property type="component" value="Unassembled WGS sequence"/>
</dbReference>
<name>A0A7J5XSS9_DISMA</name>
<evidence type="ECO:0000313" key="1">
    <source>
        <dbReference type="EMBL" id="KAF3840150.1"/>
    </source>
</evidence>
<keyword evidence="2" id="KW-1185">Reference proteome</keyword>
<protein>
    <submittedName>
        <fullName evidence="1">Uncharacterized protein</fullName>
    </submittedName>
</protein>
<proteinExistence type="predicted"/>
<dbReference type="AlphaFoldDB" id="A0A7J5XSS9"/>
<evidence type="ECO:0000313" key="2">
    <source>
        <dbReference type="Proteomes" id="UP000518266"/>
    </source>
</evidence>